<keyword evidence="4" id="KW-1133">Transmembrane helix</keyword>
<dbReference type="SMART" id="SM00369">
    <property type="entry name" value="LRR_TYP"/>
    <property type="match status" value="3"/>
</dbReference>
<feature type="region of interest" description="Disordered" evidence="3">
    <location>
        <begin position="152"/>
        <end position="230"/>
    </location>
</feature>
<organism evidence="5 6">
    <name type="scientific">Elaeophora elaphi</name>
    <dbReference type="NCBI Taxonomy" id="1147741"/>
    <lineage>
        <taxon>Eukaryota</taxon>
        <taxon>Metazoa</taxon>
        <taxon>Ecdysozoa</taxon>
        <taxon>Nematoda</taxon>
        <taxon>Chromadorea</taxon>
        <taxon>Rhabditida</taxon>
        <taxon>Spirurina</taxon>
        <taxon>Spiruromorpha</taxon>
        <taxon>Filarioidea</taxon>
        <taxon>Onchocercidae</taxon>
        <taxon>Elaeophora</taxon>
    </lineage>
</organism>
<protein>
    <submittedName>
        <fullName evidence="6">Leucine-rich repeat-containing protein 59</fullName>
    </submittedName>
</protein>
<feature type="compositionally biased region" description="Basic and acidic residues" evidence="3">
    <location>
        <begin position="217"/>
        <end position="228"/>
    </location>
</feature>
<dbReference type="Gene3D" id="3.80.10.10">
    <property type="entry name" value="Ribonuclease Inhibitor"/>
    <property type="match status" value="1"/>
</dbReference>
<evidence type="ECO:0000256" key="2">
    <source>
        <dbReference type="ARBA" id="ARBA00022737"/>
    </source>
</evidence>
<feature type="transmembrane region" description="Helical" evidence="4">
    <location>
        <begin position="387"/>
        <end position="411"/>
    </location>
</feature>
<evidence type="ECO:0000313" key="5">
    <source>
        <dbReference type="Proteomes" id="UP000050640"/>
    </source>
</evidence>
<dbReference type="STRING" id="1147741.A0A0R3RSV4"/>
<dbReference type="InterPro" id="IPR003591">
    <property type="entry name" value="Leu-rich_rpt_typical-subtyp"/>
</dbReference>
<dbReference type="Proteomes" id="UP000050640">
    <property type="component" value="Unplaced"/>
</dbReference>
<keyword evidence="2" id="KW-0677">Repeat</keyword>
<dbReference type="Pfam" id="PF13855">
    <property type="entry name" value="LRR_8"/>
    <property type="match status" value="1"/>
</dbReference>
<name>A0A0R3RSV4_9BILA</name>
<feature type="compositionally biased region" description="Basic and acidic residues" evidence="3">
    <location>
        <begin position="152"/>
        <end position="173"/>
    </location>
</feature>
<proteinExistence type="predicted"/>
<dbReference type="PANTHER" id="PTHR48051">
    <property type="match status" value="1"/>
</dbReference>
<evidence type="ECO:0000256" key="1">
    <source>
        <dbReference type="ARBA" id="ARBA00022614"/>
    </source>
</evidence>
<keyword evidence="5" id="KW-1185">Reference proteome</keyword>
<evidence type="ECO:0000256" key="3">
    <source>
        <dbReference type="SAM" id="MobiDB-lite"/>
    </source>
</evidence>
<dbReference type="PANTHER" id="PTHR48051:SF54">
    <property type="entry name" value="LEUCINE-RICH REPEAT-CONTAINING PROTEIN"/>
    <property type="match status" value="1"/>
</dbReference>
<evidence type="ECO:0000256" key="4">
    <source>
        <dbReference type="SAM" id="Phobius"/>
    </source>
</evidence>
<keyword evidence="4" id="KW-0812">Transmembrane</keyword>
<dbReference type="WBParaSite" id="EEL_0000497001-mRNA-1">
    <property type="protein sequence ID" value="EEL_0000497001-mRNA-1"/>
    <property type="gene ID" value="EEL_0000497001"/>
</dbReference>
<evidence type="ECO:0000313" key="6">
    <source>
        <dbReference type="WBParaSite" id="EEL_0000497001-mRNA-1"/>
    </source>
</evidence>
<feature type="compositionally biased region" description="Basic and acidic residues" evidence="3">
    <location>
        <begin position="193"/>
        <end position="204"/>
    </location>
</feature>
<dbReference type="InterPro" id="IPR050216">
    <property type="entry name" value="LRR_domain-containing"/>
</dbReference>
<reference evidence="6" key="1">
    <citation type="submission" date="2017-02" db="UniProtKB">
        <authorList>
            <consortium name="WormBaseParasite"/>
        </authorList>
    </citation>
    <scope>IDENTIFICATION</scope>
</reference>
<dbReference type="InterPro" id="IPR032675">
    <property type="entry name" value="LRR_dom_sf"/>
</dbReference>
<dbReference type="AlphaFoldDB" id="A0A0R3RSV4"/>
<sequence>MNGEIPLKDLRALLDDNNIDLSMCQLVSIPVKSLSKIPRAAHLDFSNNLIRSIPADFCLLTHVTKLDLSNNHIVHLPAEFGKLINLVHLDLYKNEIEELPLSFGDLVSLKWLDLKGNPLELELSQAAGDCMDEKGCKSAALNVVRLMRDRSSKQHRILEKQKSVKKQCKDSDAAVHGSTIQKEKTKKRKNKHRDPAYERLEPAVEHTQQNGPRAVSRKNEKAGHETKRNEKRKSNMMSVWWRILTVLFVLTLVMSILAVVVVVASCVDEPWRWVLSSKPFCEDLQTIVKKHSFPPTIASNFFLSIASLLKPYTHAAGASWEELNQKYDLVDSIKDSYYLLYMKLVSVRLLVQGYAVHKYEDFMAFYNKYAADAVDNTVKNIWLLMRIFGLMVADLLMLIVGEGFFFISSVVETIFTYAYRGDQLAEVLQNWWNKMKDYFILCLLSDTHLIHTQTA</sequence>
<keyword evidence="4" id="KW-0472">Membrane</keyword>
<dbReference type="SUPFAM" id="SSF52058">
    <property type="entry name" value="L domain-like"/>
    <property type="match status" value="1"/>
</dbReference>
<dbReference type="InterPro" id="IPR001611">
    <property type="entry name" value="Leu-rich_rpt"/>
</dbReference>
<keyword evidence="1" id="KW-0433">Leucine-rich repeat</keyword>
<feature type="transmembrane region" description="Helical" evidence="4">
    <location>
        <begin position="239"/>
        <end position="264"/>
    </location>
</feature>
<accession>A0A0R3RSV4</accession>
<dbReference type="GO" id="GO:0005737">
    <property type="term" value="C:cytoplasm"/>
    <property type="evidence" value="ECO:0007669"/>
    <property type="project" value="TreeGrafter"/>
</dbReference>